<evidence type="ECO:0000256" key="5">
    <source>
        <dbReference type="ARBA" id="ARBA00023136"/>
    </source>
</evidence>
<evidence type="ECO:0000256" key="7">
    <source>
        <dbReference type="SAM" id="Phobius"/>
    </source>
</evidence>
<keyword evidence="4 7" id="KW-1133">Transmembrane helix</keyword>
<name>A0ABR3IRS7_9AGAR</name>
<comment type="subcellular location">
    <subcellularLocation>
        <location evidence="1">Cell membrane</location>
        <topology evidence="1">Multi-pass membrane protein</topology>
    </subcellularLocation>
</comment>
<proteinExistence type="predicted"/>
<comment type="caution">
    <text evidence="8">The sequence shown here is derived from an EMBL/GenBank/DDBJ whole genome shotgun (WGS) entry which is preliminary data.</text>
</comment>
<feature type="transmembrane region" description="Helical" evidence="7">
    <location>
        <begin position="389"/>
        <end position="414"/>
    </location>
</feature>
<sequence length="697" mass="76550">MDKVDASIPPATPASDAGEWIAVEPSVRDNRDASPRLRNSSPGDNPPTFESARFDTIIRYQRRNSLNGNNVKLSSVPSRFLNLSNEFEFAGWGSQTHVTLSKHDHEAGSNKITTLRSETILGHFMASGIAGNAILGSVFYALPSVVAVSGVYSPISLFIATVLLFLWRPIMEELVSALPIKGAPYTYILNVSTKALALVSATLLLLDFAATSVVSAATAASYLAGEVSIPFKSFVVTILVLVLFTLISLTGIKESARLASSVLAFHVLTMVVLIIISCIHWGRVGRGQLKQNWVEGQVHPTSSLLHSVYNGVCLGMLGLTGFETTPAYSSRIKPGRFPLVLRNLHWPAILFNTLLMLLVLALLPLQTVIQGSNILSLLAERAGGPWLRIWIVVDAMIVLCGGVLTGILSACELFEQLANDRILPELFLRTLPITRSPYISVFSFIAFSLALYASAGASLPILSKMFSLTYLTTMTLFPLSLLLLKFNRGRLPRESFTSFGVVIVTLAVCATIFAGNIAVDPSTIGYFAPYFLGVLALFWATQNKIRLLRWVFWIYDQYSCLHSWRFTSGWGKRIIEVMRRLKRQPVCILVKSDEINGLVRMVLYVQKNEQTSSVKMVHFAEDEAGIPSELQANAKIIDEAFPEITIDLVIVREAFNPMTVAALAHHLTIPTSLMFMSCPGARLTYTVAEFGTRIITL</sequence>
<evidence type="ECO:0000256" key="2">
    <source>
        <dbReference type="ARBA" id="ARBA00022475"/>
    </source>
</evidence>
<feature type="transmembrane region" description="Helical" evidence="7">
    <location>
        <begin position="120"/>
        <end position="140"/>
    </location>
</feature>
<evidence type="ECO:0000256" key="4">
    <source>
        <dbReference type="ARBA" id="ARBA00022989"/>
    </source>
</evidence>
<evidence type="ECO:0000313" key="9">
    <source>
        <dbReference type="Proteomes" id="UP001556367"/>
    </source>
</evidence>
<evidence type="ECO:0000256" key="1">
    <source>
        <dbReference type="ARBA" id="ARBA00004651"/>
    </source>
</evidence>
<dbReference type="InterPro" id="IPR050367">
    <property type="entry name" value="APC_superfamily"/>
</dbReference>
<feature type="transmembrane region" description="Helical" evidence="7">
    <location>
        <begin position="435"/>
        <end position="453"/>
    </location>
</feature>
<dbReference type="Proteomes" id="UP001556367">
    <property type="component" value="Unassembled WGS sequence"/>
</dbReference>
<feature type="transmembrane region" description="Helical" evidence="7">
    <location>
        <begin position="229"/>
        <end position="250"/>
    </location>
</feature>
<feature type="transmembrane region" description="Helical" evidence="7">
    <location>
        <begin position="496"/>
        <end position="518"/>
    </location>
</feature>
<organism evidence="8 9">
    <name type="scientific">Hohenbuehelia grisea</name>
    <dbReference type="NCBI Taxonomy" id="104357"/>
    <lineage>
        <taxon>Eukaryota</taxon>
        <taxon>Fungi</taxon>
        <taxon>Dikarya</taxon>
        <taxon>Basidiomycota</taxon>
        <taxon>Agaricomycotina</taxon>
        <taxon>Agaricomycetes</taxon>
        <taxon>Agaricomycetidae</taxon>
        <taxon>Agaricales</taxon>
        <taxon>Pleurotineae</taxon>
        <taxon>Pleurotaceae</taxon>
        <taxon>Hohenbuehelia</taxon>
    </lineage>
</organism>
<keyword evidence="3 7" id="KW-0812">Transmembrane</keyword>
<feature type="transmembrane region" description="Helical" evidence="7">
    <location>
        <begin position="308"/>
        <end position="328"/>
    </location>
</feature>
<accession>A0ABR3IRS7</accession>
<gene>
    <name evidence="8" type="ORF">HGRIS_012252</name>
</gene>
<protein>
    <submittedName>
        <fullName evidence="8">Uncharacterized protein</fullName>
    </submittedName>
</protein>
<feature type="transmembrane region" description="Helical" evidence="7">
    <location>
        <begin position="146"/>
        <end position="167"/>
    </location>
</feature>
<feature type="compositionally biased region" description="Basic and acidic residues" evidence="6">
    <location>
        <begin position="26"/>
        <end position="35"/>
    </location>
</feature>
<keyword evidence="5 7" id="KW-0472">Membrane</keyword>
<feature type="transmembrane region" description="Helical" evidence="7">
    <location>
        <begin position="195"/>
        <end position="223"/>
    </location>
</feature>
<evidence type="ECO:0000256" key="6">
    <source>
        <dbReference type="SAM" id="MobiDB-lite"/>
    </source>
</evidence>
<reference evidence="9" key="1">
    <citation type="submission" date="2024-06" db="EMBL/GenBank/DDBJ databases">
        <title>Multi-omics analyses provide insights into the biosynthesis of the anticancer antibiotic pleurotin in Hohenbuehelia grisea.</title>
        <authorList>
            <person name="Weaver J.A."/>
            <person name="Alberti F."/>
        </authorList>
    </citation>
    <scope>NUCLEOTIDE SEQUENCE [LARGE SCALE GENOMIC DNA]</scope>
    <source>
        <strain evidence="9">T-177</strain>
    </source>
</reference>
<dbReference type="InterPro" id="IPR002293">
    <property type="entry name" value="AA/rel_permease1"/>
</dbReference>
<dbReference type="PANTHER" id="PTHR42770:SF7">
    <property type="entry name" value="MEMBRANE PROTEIN"/>
    <property type="match status" value="1"/>
</dbReference>
<feature type="transmembrane region" description="Helical" evidence="7">
    <location>
        <begin position="262"/>
        <end position="282"/>
    </location>
</feature>
<feature type="transmembrane region" description="Helical" evidence="7">
    <location>
        <begin position="524"/>
        <end position="541"/>
    </location>
</feature>
<feature type="transmembrane region" description="Helical" evidence="7">
    <location>
        <begin position="465"/>
        <end position="484"/>
    </location>
</feature>
<keyword evidence="2" id="KW-1003">Cell membrane</keyword>
<feature type="region of interest" description="Disordered" evidence="6">
    <location>
        <begin position="1"/>
        <end position="49"/>
    </location>
</feature>
<dbReference type="Gene3D" id="1.20.1740.10">
    <property type="entry name" value="Amino acid/polyamine transporter I"/>
    <property type="match status" value="1"/>
</dbReference>
<evidence type="ECO:0000313" key="8">
    <source>
        <dbReference type="EMBL" id="KAL0945974.1"/>
    </source>
</evidence>
<dbReference type="PANTHER" id="PTHR42770">
    <property type="entry name" value="AMINO ACID TRANSPORTER-RELATED"/>
    <property type="match status" value="1"/>
</dbReference>
<evidence type="ECO:0000256" key="3">
    <source>
        <dbReference type="ARBA" id="ARBA00022692"/>
    </source>
</evidence>
<dbReference type="Pfam" id="PF13520">
    <property type="entry name" value="AA_permease_2"/>
    <property type="match status" value="1"/>
</dbReference>
<feature type="transmembrane region" description="Helical" evidence="7">
    <location>
        <begin position="349"/>
        <end position="369"/>
    </location>
</feature>
<keyword evidence="9" id="KW-1185">Reference proteome</keyword>
<dbReference type="EMBL" id="JASNQZ010000015">
    <property type="protein sequence ID" value="KAL0945974.1"/>
    <property type="molecule type" value="Genomic_DNA"/>
</dbReference>